<feature type="transmembrane region" description="Helical" evidence="12">
    <location>
        <begin position="147"/>
        <end position="167"/>
    </location>
</feature>
<evidence type="ECO:0000256" key="8">
    <source>
        <dbReference type="ARBA" id="ARBA00037101"/>
    </source>
</evidence>
<feature type="transmembrane region" description="Helical" evidence="12">
    <location>
        <begin position="60"/>
        <end position="83"/>
    </location>
</feature>
<feature type="compositionally biased region" description="Basic and acidic residues" evidence="11">
    <location>
        <begin position="19"/>
        <end position="28"/>
    </location>
</feature>
<gene>
    <name evidence="14" type="primary">SLC38A11</name>
    <name evidence="14" type="ORF">FJT64_015272</name>
</gene>
<keyword evidence="15" id="KW-1185">Reference proteome</keyword>
<feature type="transmembrane region" description="Helical" evidence="12">
    <location>
        <begin position="253"/>
        <end position="279"/>
    </location>
</feature>
<feature type="transmembrane region" description="Helical" evidence="12">
    <location>
        <begin position="217"/>
        <end position="241"/>
    </location>
</feature>
<sequence length="457" mass="50614">MAEERLVLTKNEVTGSRQASEDEEKKEQSSLTSASFNFINTIIGSGILGMPYALRQAGVGLGLMLFVLVAWMTDASILMLVRAGNLAGTSTYQDTVMRALGPPGYYVLVFLQFTYPFVALLSYNIIIGDNFTKVLLRMTGVPADNLVVRREFIIIASTLLITLPLSLYKNIGKLAKVSLLSFLIILTVIVALIYRTATMWEQVPVAEDAWVFGKGGVVQAAGVLAFMFMCHHNAFLIYCSLDEATEERWARVSHFSIIVCAAVAAVFGVSGFVLFNSYSLGNLLENYCWHDDLMNVMRLLYTITILFTYPMECFVTREVIENTFFITDMNRNEPHPWSRHVLLTVIICFSVGIISLLVECLGAALAINGTLFATPLAFVLPPICYIRLSPEKLASRTNVVPLVVLVIGTAMGVCGIVEAFMHLSDYSSECNHGQEMFYCSANQTWPGHSGPRYPDQF</sequence>
<comment type="similarity">
    <text evidence="2">Belongs to the amino acid/polyamine transporter 2 family.</text>
</comment>
<keyword evidence="7 12" id="KW-0472">Membrane</keyword>
<evidence type="ECO:0000256" key="11">
    <source>
        <dbReference type="SAM" id="MobiDB-lite"/>
    </source>
</evidence>
<dbReference type="InterPro" id="IPR013057">
    <property type="entry name" value="AA_transpt_TM"/>
</dbReference>
<evidence type="ECO:0000256" key="2">
    <source>
        <dbReference type="ARBA" id="ARBA00008066"/>
    </source>
</evidence>
<reference evidence="14 15" key="1">
    <citation type="submission" date="2019-07" db="EMBL/GenBank/DDBJ databases">
        <title>Draft genome assembly of a fouling barnacle, Amphibalanus amphitrite (Darwin, 1854): The first reference genome for Thecostraca.</title>
        <authorList>
            <person name="Kim W."/>
        </authorList>
    </citation>
    <scope>NUCLEOTIDE SEQUENCE [LARGE SCALE GENOMIC DNA]</scope>
    <source>
        <strain evidence="14">SNU_AA5</strain>
        <tissue evidence="14">Soma without cirri and trophi</tissue>
    </source>
</reference>
<evidence type="ECO:0000256" key="7">
    <source>
        <dbReference type="ARBA" id="ARBA00023136"/>
    </source>
</evidence>
<accession>A0A6A4X7S3</accession>
<dbReference type="OrthoDB" id="28208at2759"/>
<evidence type="ECO:0000256" key="4">
    <source>
        <dbReference type="ARBA" id="ARBA00022692"/>
    </source>
</evidence>
<evidence type="ECO:0000256" key="12">
    <source>
        <dbReference type="SAM" id="Phobius"/>
    </source>
</evidence>
<keyword evidence="5" id="KW-0029">Amino-acid transport</keyword>
<evidence type="ECO:0000256" key="5">
    <source>
        <dbReference type="ARBA" id="ARBA00022970"/>
    </source>
</evidence>
<keyword evidence="4 12" id="KW-0812">Transmembrane</keyword>
<name>A0A6A4X7S3_AMPAM</name>
<dbReference type="EMBL" id="VIIS01000034">
    <property type="protein sequence ID" value="KAF0314293.1"/>
    <property type="molecule type" value="Genomic_DNA"/>
</dbReference>
<evidence type="ECO:0000313" key="15">
    <source>
        <dbReference type="Proteomes" id="UP000440578"/>
    </source>
</evidence>
<evidence type="ECO:0000256" key="1">
    <source>
        <dbReference type="ARBA" id="ARBA00004141"/>
    </source>
</evidence>
<protein>
    <recommendedName>
        <fullName evidence="9">Putative sodium-coupled neutral amino acid transporter 11</fullName>
    </recommendedName>
    <alternativeName>
        <fullName evidence="10">Solute carrier family 38 member 11</fullName>
    </alternativeName>
</protein>
<feature type="region of interest" description="Disordered" evidence="11">
    <location>
        <begin position="1"/>
        <end position="28"/>
    </location>
</feature>
<evidence type="ECO:0000256" key="9">
    <source>
        <dbReference type="ARBA" id="ARBA00040814"/>
    </source>
</evidence>
<comment type="caution">
    <text evidence="14">The sequence shown here is derived from an EMBL/GenBank/DDBJ whole genome shotgun (WGS) entry which is preliminary data.</text>
</comment>
<evidence type="ECO:0000256" key="10">
    <source>
        <dbReference type="ARBA" id="ARBA00041723"/>
    </source>
</evidence>
<comment type="function">
    <text evidence="8">Putative sodium-dependent amino acid/proton antiporter.</text>
</comment>
<organism evidence="14 15">
    <name type="scientific">Amphibalanus amphitrite</name>
    <name type="common">Striped barnacle</name>
    <name type="synonym">Balanus amphitrite</name>
    <dbReference type="NCBI Taxonomy" id="1232801"/>
    <lineage>
        <taxon>Eukaryota</taxon>
        <taxon>Metazoa</taxon>
        <taxon>Ecdysozoa</taxon>
        <taxon>Arthropoda</taxon>
        <taxon>Crustacea</taxon>
        <taxon>Multicrustacea</taxon>
        <taxon>Cirripedia</taxon>
        <taxon>Thoracica</taxon>
        <taxon>Thoracicalcarea</taxon>
        <taxon>Balanomorpha</taxon>
        <taxon>Balanoidea</taxon>
        <taxon>Balanidae</taxon>
        <taxon>Amphibalaninae</taxon>
        <taxon>Amphibalanus</taxon>
    </lineage>
</organism>
<feature type="transmembrane region" description="Helical" evidence="12">
    <location>
        <begin position="341"/>
        <end position="365"/>
    </location>
</feature>
<evidence type="ECO:0000259" key="13">
    <source>
        <dbReference type="Pfam" id="PF01490"/>
    </source>
</evidence>
<dbReference type="GO" id="GO:0015179">
    <property type="term" value="F:L-amino acid transmembrane transporter activity"/>
    <property type="evidence" value="ECO:0007669"/>
    <property type="project" value="TreeGrafter"/>
</dbReference>
<proteinExistence type="inferred from homology"/>
<feature type="transmembrane region" description="Helical" evidence="12">
    <location>
        <begin position="179"/>
        <end position="197"/>
    </location>
</feature>
<dbReference type="Proteomes" id="UP000440578">
    <property type="component" value="Unassembled WGS sequence"/>
</dbReference>
<feature type="transmembrane region" description="Helical" evidence="12">
    <location>
        <begin position="400"/>
        <end position="421"/>
    </location>
</feature>
<evidence type="ECO:0000256" key="6">
    <source>
        <dbReference type="ARBA" id="ARBA00022989"/>
    </source>
</evidence>
<keyword evidence="3" id="KW-0813">Transport</keyword>
<dbReference type="Pfam" id="PF01490">
    <property type="entry name" value="Aa_trans"/>
    <property type="match status" value="1"/>
</dbReference>
<evidence type="ECO:0000256" key="3">
    <source>
        <dbReference type="ARBA" id="ARBA00022448"/>
    </source>
</evidence>
<feature type="domain" description="Amino acid transporter transmembrane" evidence="13">
    <location>
        <begin position="28"/>
        <end position="417"/>
    </location>
</feature>
<feature type="transmembrane region" description="Helical" evidence="12">
    <location>
        <begin position="104"/>
        <end position="127"/>
    </location>
</feature>
<dbReference type="AlphaFoldDB" id="A0A6A4X7S3"/>
<feature type="transmembrane region" description="Helical" evidence="12">
    <location>
        <begin position="34"/>
        <end position="54"/>
    </location>
</feature>
<feature type="transmembrane region" description="Helical" evidence="12">
    <location>
        <begin position="299"/>
        <end position="320"/>
    </location>
</feature>
<dbReference type="PANTHER" id="PTHR22950">
    <property type="entry name" value="AMINO ACID TRANSPORTER"/>
    <property type="match status" value="1"/>
</dbReference>
<feature type="transmembrane region" description="Helical" evidence="12">
    <location>
        <begin position="371"/>
        <end position="388"/>
    </location>
</feature>
<comment type="subcellular location">
    <subcellularLocation>
        <location evidence="1">Membrane</location>
        <topology evidence="1">Multi-pass membrane protein</topology>
    </subcellularLocation>
</comment>
<keyword evidence="6 12" id="KW-1133">Transmembrane helix</keyword>
<dbReference type="PANTHER" id="PTHR22950:SF458">
    <property type="entry name" value="SODIUM-COUPLED NEUTRAL AMINO ACID TRANSPORTER 11-RELATED"/>
    <property type="match status" value="1"/>
</dbReference>
<evidence type="ECO:0000313" key="14">
    <source>
        <dbReference type="EMBL" id="KAF0314293.1"/>
    </source>
</evidence>
<dbReference type="GO" id="GO:0016020">
    <property type="term" value="C:membrane"/>
    <property type="evidence" value="ECO:0007669"/>
    <property type="project" value="UniProtKB-SubCell"/>
</dbReference>